<reference evidence="8 9" key="1">
    <citation type="journal article" date="2019" name="Int. J. Syst. Evol. Microbiol.">
        <title>The Global Catalogue of Microorganisms (GCM) 10K type strain sequencing project: providing services to taxonomists for standard genome sequencing and annotation.</title>
        <authorList>
            <consortium name="The Broad Institute Genomics Platform"/>
            <consortium name="The Broad Institute Genome Sequencing Center for Infectious Disease"/>
            <person name="Wu L."/>
            <person name="Ma J."/>
        </authorList>
    </citation>
    <scope>NUCLEOTIDE SEQUENCE [LARGE SCALE GENOMIC DNA]</scope>
    <source>
        <strain evidence="8 9">JCM 15309</strain>
    </source>
</reference>
<dbReference type="PANTHER" id="PTHR43620:SF7">
    <property type="entry name" value="GLYCEROPHOSPHODIESTER PHOSPHODIESTERASE GDPD5-RELATED"/>
    <property type="match status" value="1"/>
</dbReference>
<dbReference type="Pfam" id="PF03009">
    <property type="entry name" value="GDPD"/>
    <property type="match status" value="1"/>
</dbReference>
<keyword evidence="9" id="KW-1185">Reference proteome</keyword>
<evidence type="ECO:0000256" key="5">
    <source>
        <dbReference type="ARBA" id="ARBA00022801"/>
    </source>
</evidence>
<comment type="similarity">
    <text evidence="1">Belongs to the glycerophosphoryl diester phosphodiesterase family.</text>
</comment>
<dbReference type="EC" id="3.1.4.46" evidence="2"/>
<dbReference type="PROSITE" id="PS51704">
    <property type="entry name" value="GP_PDE"/>
    <property type="match status" value="1"/>
</dbReference>
<comment type="catalytic activity">
    <reaction evidence="6">
        <text>a sn-glycero-3-phosphodiester + H2O = an alcohol + sn-glycerol 3-phosphate + H(+)</text>
        <dbReference type="Rhea" id="RHEA:12969"/>
        <dbReference type="ChEBI" id="CHEBI:15377"/>
        <dbReference type="ChEBI" id="CHEBI:15378"/>
        <dbReference type="ChEBI" id="CHEBI:30879"/>
        <dbReference type="ChEBI" id="CHEBI:57597"/>
        <dbReference type="ChEBI" id="CHEBI:83408"/>
        <dbReference type="EC" id="3.1.4.46"/>
    </reaction>
</comment>
<organism evidence="8 9">
    <name type="scientific">Nocardioides panacihumi</name>
    <dbReference type="NCBI Taxonomy" id="400774"/>
    <lineage>
        <taxon>Bacteria</taxon>
        <taxon>Bacillati</taxon>
        <taxon>Actinomycetota</taxon>
        <taxon>Actinomycetes</taxon>
        <taxon>Propionibacteriales</taxon>
        <taxon>Nocardioidaceae</taxon>
        <taxon>Nocardioides</taxon>
    </lineage>
</organism>
<evidence type="ECO:0000256" key="4">
    <source>
        <dbReference type="ARBA" id="ARBA00022798"/>
    </source>
</evidence>
<proteinExistence type="inferred from homology"/>
<evidence type="ECO:0000313" key="8">
    <source>
        <dbReference type="EMBL" id="GAA1965768.1"/>
    </source>
</evidence>
<dbReference type="RefSeq" id="WP_344045611.1">
    <property type="nucleotide sequence ID" value="NZ_BAAAPB010000002.1"/>
</dbReference>
<dbReference type="Proteomes" id="UP001500571">
    <property type="component" value="Unassembled WGS sequence"/>
</dbReference>
<sequence length="278" mass="30275">MSPLVIGHRGAPGHLPENTLASYRLAVRLGADALEADLVMSRDGVLVVSHDPELSRTTDVPFRPEFARRRTRKVIDGRLMEGWFVDDFTLAELRTLNAPMPSDRIPTFDELLLLVADESARAGRRIGLHVEVKHPSYFASVGLPMAGAVLATLRDHGLDRPGHRLWLQSFDDTFLRAVSAMTQLPLVQLVDVGQRFSLHGVAAYADAIGPARRLVLDGETTETGLVAEAHRAGLRVFVWTLRGGVEQARAFLDAGVDGIFTDDASVAVEARAMLATIA</sequence>
<evidence type="ECO:0000256" key="3">
    <source>
        <dbReference type="ARBA" id="ARBA00022729"/>
    </source>
</evidence>
<feature type="domain" description="GP-PDE" evidence="7">
    <location>
        <begin position="3"/>
        <end position="271"/>
    </location>
</feature>
<dbReference type="InterPro" id="IPR017946">
    <property type="entry name" value="PLC-like_Pdiesterase_TIM-brl"/>
</dbReference>
<evidence type="ECO:0000256" key="6">
    <source>
        <dbReference type="ARBA" id="ARBA00047512"/>
    </source>
</evidence>
<accession>A0ABN2R9P8</accession>
<evidence type="ECO:0000256" key="1">
    <source>
        <dbReference type="ARBA" id="ARBA00007277"/>
    </source>
</evidence>
<protein>
    <recommendedName>
        <fullName evidence="2">glycerophosphodiester phosphodiesterase</fullName>
        <ecNumber evidence="2">3.1.4.46</ecNumber>
    </recommendedName>
</protein>
<dbReference type="InterPro" id="IPR030395">
    <property type="entry name" value="GP_PDE_dom"/>
</dbReference>
<dbReference type="PANTHER" id="PTHR43620">
    <property type="entry name" value="GLYCEROPHOSPHORYL DIESTER PHOSPHODIESTERASE"/>
    <property type="match status" value="1"/>
</dbReference>
<comment type="caution">
    <text evidence="8">The sequence shown here is derived from an EMBL/GenBank/DDBJ whole genome shotgun (WGS) entry which is preliminary data.</text>
</comment>
<evidence type="ECO:0000259" key="7">
    <source>
        <dbReference type="PROSITE" id="PS51704"/>
    </source>
</evidence>
<gene>
    <name evidence="8" type="ORF">GCM10009798_27640</name>
</gene>
<evidence type="ECO:0000313" key="9">
    <source>
        <dbReference type="Proteomes" id="UP001500571"/>
    </source>
</evidence>
<keyword evidence="3" id="KW-0732">Signal</keyword>
<keyword evidence="4" id="KW-0319">Glycerol metabolism</keyword>
<keyword evidence="5" id="KW-0378">Hydrolase</keyword>
<dbReference type="Gene3D" id="3.20.20.190">
    <property type="entry name" value="Phosphatidylinositol (PI) phosphodiesterase"/>
    <property type="match status" value="1"/>
</dbReference>
<evidence type="ECO:0000256" key="2">
    <source>
        <dbReference type="ARBA" id="ARBA00012247"/>
    </source>
</evidence>
<name>A0ABN2R9P8_9ACTN</name>
<dbReference type="EMBL" id="BAAAPB010000002">
    <property type="protein sequence ID" value="GAA1965768.1"/>
    <property type="molecule type" value="Genomic_DNA"/>
</dbReference>
<dbReference type="SUPFAM" id="SSF51695">
    <property type="entry name" value="PLC-like phosphodiesterases"/>
    <property type="match status" value="1"/>
</dbReference>